<dbReference type="InterPro" id="IPR002480">
    <property type="entry name" value="DAHP_synth_2"/>
</dbReference>
<dbReference type="GO" id="GO:0003849">
    <property type="term" value="F:3-deoxy-7-phosphoheptulonate synthase activity"/>
    <property type="evidence" value="ECO:0007669"/>
    <property type="project" value="UniProtKB-EC"/>
</dbReference>
<evidence type="ECO:0000313" key="6">
    <source>
        <dbReference type="EMBL" id="AAD31838.1"/>
    </source>
</evidence>
<dbReference type="GO" id="GO:0009423">
    <property type="term" value="P:chorismate biosynthetic process"/>
    <property type="evidence" value="ECO:0007669"/>
    <property type="project" value="UniProtKB-UniPathway"/>
</dbReference>
<dbReference type="PANTHER" id="PTHR21337:SF0">
    <property type="entry name" value="PHOSPHO-2-DEHYDRO-3-DEOXYHEPTONATE ALDOLASE"/>
    <property type="match status" value="1"/>
</dbReference>
<evidence type="ECO:0000256" key="4">
    <source>
        <dbReference type="RuleBase" id="RU363071"/>
    </source>
</evidence>
<feature type="binding site" evidence="3">
    <location>
        <position position="172"/>
    </location>
    <ligand>
        <name>phosphoenolpyruvate</name>
        <dbReference type="ChEBI" id="CHEBI:58702"/>
    </ligand>
</feature>
<dbReference type="GO" id="GO:0009073">
    <property type="term" value="P:aromatic amino acid family biosynthetic process"/>
    <property type="evidence" value="ECO:0007669"/>
    <property type="project" value="UniProtKB-KW"/>
</dbReference>
<dbReference type="AlphaFoldDB" id="Q9X661"/>
<keyword evidence="3" id="KW-0104">Cadmium</keyword>
<dbReference type="InterPro" id="IPR013785">
    <property type="entry name" value="Aldolase_TIM"/>
</dbReference>
<keyword evidence="3" id="KW-0464">Manganese</keyword>
<feature type="binding site" evidence="3">
    <location>
        <position position="373"/>
    </location>
    <ligand>
        <name>Mn(2+)</name>
        <dbReference type="ChEBI" id="CHEBI:29035"/>
    </ligand>
</feature>
<feature type="binding site" evidence="3">
    <location>
        <position position="310"/>
    </location>
    <ligand>
        <name>phosphoenolpyruvate</name>
        <dbReference type="ChEBI" id="CHEBI:58702"/>
    </ligand>
</feature>
<organism evidence="6">
    <name type="scientific">Streptomyces collinus</name>
    <dbReference type="NCBI Taxonomy" id="42684"/>
    <lineage>
        <taxon>Bacteria</taxon>
        <taxon>Bacillati</taxon>
        <taxon>Actinomycetota</taxon>
        <taxon>Actinomycetes</taxon>
        <taxon>Kitasatosporales</taxon>
        <taxon>Streptomycetaceae</taxon>
        <taxon>Streptomyces</taxon>
    </lineage>
</organism>
<keyword evidence="4" id="KW-0057">Aromatic amino acid biosynthesis</keyword>
<feature type="binding site" evidence="3">
    <location>
        <position position="443"/>
    </location>
    <ligand>
        <name>Mn(2+)</name>
        <dbReference type="ChEBI" id="CHEBI:29035"/>
    </ligand>
</feature>
<dbReference type="UniPathway" id="UPA00053">
    <property type="reaction ID" value="UER00084"/>
</dbReference>
<feature type="binding site" evidence="3">
    <location>
        <begin position="287"/>
        <end position="288"/>
    </location>
    <ligand>
        <name>phosphoenolpyruvate</name>
        <dbReference type="ChEBI" id="CHEBI:58702"/>
    </ligand>
</feature>
<comment type="catalytic activity">
    <reaction evidence="4">
        <text>D-erythrose 4-phosphate + phosphoenolpyruvate + H2O = 7-phospho-2-dehydro-3-deoxy-D-arabino-heptonate + phosphate</text>
        <dbReference type="Rhea" id="RHEA:14717"/>
        <dbReference type="ChEBI" id="CHEBI:15377"/>
        <dbReference type="ChEBI" id="CHEBI:16897"/>
        <dbReference type="ChEBI" id="CHEBI:43474"/>
        <dbReference type="ChEBI" id="CHEBI:58394"/>
        <dbReference type="ChEBI" id="CHEBI:58702"/>
        <dbReference type="EC" id="2.5.1.54"/>
    </reaction>
</comment>
<gene>
    <name evidence="6" type="primary">ansI</name>
</gene>
<keyword evidence="3" id="KW-0170">Cobalt</keyword>
<dbReference type="EC" id="2.5.1.54" evidence="4"/>
<evidence type="ECO:0000256" key="3">
    <source>
        <dbReference type="PIRSR" id="PIRSR602480-1"/>
    </source>
</evidence>
<protein>
    <recommendedName>
        <fullName evidence="4">Phospho-2-dehydro-3-deoxyheptonate aldolase</fullName>
        <ecNumber evidence="4">2.5.1.54</ecNumber>
    </recommendedName>
</protein>
<evidence type="ECO:0000256" key="2">
    <source>
        <dbReference type="ARBA" id="ARBA00022679"/>
    </source>
</evidence>
<comment type="cofactor">
    <cofactor evidence="3">
        <name>Mn(2+)</name>
        <dbReference type="ChEBI" id="CHEBI:29035"/>
    </cofactor>
    <cofactor evidence="3">
        <name>Co(2+)</name>
        <dbReference type="ChEBI" id="CHEBI:48828"/>
    </cofactor>
    <cofactor evidence="3">
        <name>Cd(2+)</name>
        <dbReference type="ChEBI" id="CHEBI:48775"/>
    </cofactor>
    <text evidence="3">Binds 1 divalent cation per subunit. The enzyme is active with manganese, cobalt or cadmium ions.</text>
</comment>
<dbReference type="EMBL" id="AH007725">
    <property type="protein sequence ID" value="AAD31838.1"/>
    <property type="molecule type" value="Genomic_DNA"/>
</dbReference>
<feature type="binding site" evidence="3">
    <location>
        <position position="133"/>
    </location>
    <ligand>
        <name>Mn(2+)</name>
        <dbReference type="ChEBI" id="CHEBI:29035"/>
    </ligand>
</feature>
<dbReference type="GO" id="GO:0008652">
    <property type="term" value="P:amino acid biosynthetic process"/>
    <property type="evidence" value="ECO:0007669"/>
    <property type="project" value="UniProtKB-KW"/>
</dbReference>
<accession>Q9X661</accession>
<proteinExistence type="inferred from homology"/>
<dbReference type="Pfam" id="PF01474">
    <property type="entry name" value="DAHP_synth_2"/>
    <property type="match status" value="2"/>
</dbReference>
<keyword evidence="4" id="KW-0028">Amino-acid biosynthesis</keyword>
<feature type="compositionally biased region" description="Basic and acidic residues" evidence="5">
    <location>
        <begin position="1"/>
        <end position="11"/>
    </location>
</feature>
<feature type="compositionally biased region" description="Polar residues" evidence="5">
    <location>
        <begin position="12"/>
        <end position="24"/>
    </location>
</feature>
<name>Q9X661_STRCU</name>
<dbReference type="Gene3D" id="3.20.20.70">
    <property type="entry name" value="Aldolase class I"/>
    <property type="match status" value="1"/>
</dbReference>
<reference evidence="6" key="1">
    <citation type="journal article" date="1999" name="Eur. J. Biochem.">
        <title>Biosynthesis of ansatrienin (mycotrienin) and naphthomycin. Identification and analysis of two separate biosynthetic gene clusters in Streptomyces collinus Tue 1892.</title>
        <authorList>
            <person name="Chen S."/>
            <person name="von Bamberg D."/>
            <person name="Hale V."/>
            <person name="Breuer M."/>
            <person name="Hardt B."/>
            <person name="Muller R."/>
            <person name="Floss H.G."/>
            <person name="Reynolds K.A."/>
            <person name="Leistner E."/>
        </authorList>
    </citation>
    <scope>NUCLEOTIDE SEQUENCE</scope>
    <source>
        <strain evidence="6">Tu 1892</strain>
    </source>
</reference>
<feature type="region of interest" description="Disordered" evidence="5">
    <location>
        <begin position="1"/>
        <end position="55"/>
    </location>
</feature>
<dbReference type="SUPFAM" id="SSF51569">
    <property type="entry name" value="Aldolase"/>
    <property type="match status" value="1"/>
</dbReference>
<feature type="binding site" evidence="3">
    <location>
        <position position="415"/>
    </location>
    <ligand>
        <name>Mn(2+)</name>
        <dbReference type="ChEBI" id="CHEBI:29035"/>
    </ligand>
</feature>
<feature type="region of interest" description="Disordered" evidence="5">
    <location>
        <begin position="465"/>
        <end position="491"/>
    </location>
</feature>
<sequence>MENPDFARSRDTGVSTGPDETNPTTEDHPSWNPDLSRHPAEAAGGSSKHHSPPFSVIARPIFHRRLDVGKAVTEMRKPALQQPEWDDPSQVRRIREVLAARPPLVKAEEVHALRTLLAQVADGSALVVQAGDCAEHPGECDAAHVSRKSALLDMLAATLKTATHKPVVRVGRIAGQFAKPRSSPSERIGDLQLPVYRGHMVNGPEPTPEDRRHDPLRLLTFVTMTAGDVMEQLGWRAPAPFGHQPPAEPRMWTSHEALVLEYELPMIRELGDGRRWFGSTHWPWIGERTRQLDGAHLHFAAGIVNPVAVKVGPTTTAEEITLLCALLDPLREPGRLTLIARMGADAVSERLPAFVEAVRLAGHPVIWFRDPMHGNTVTGPDGYKTRLMETMAREIRGFLRAVTGAGGTAGGLHLETTPDDVLECATDVSVLERETVRRTSLCDPRLNQEQAVSVVSVWADADIGPTATGDGSRVAQGTQGSPRAPGDREVMSVPEYREFRTRSRAEVWLNQA</sequence>
<keyword evidence="2 4" id="KW-0808">Transferase</keyword>
<comment type="similarity">
    <text evidence="1 4">Belongs to the class-II DAHP synthase family.</text>
</comment>
<comment type="pathway">
    <text evidence="4">Metabolic intermediate biosynthesis; chorismate biosynthesis; chorismate from D-erythrose 4-phosphate and phosphoenolpyruvate: step 1/7.</text>
</comment>
<feature type="compositionally biased region" description="Basic and acidic residues" evidence="5">
    <location>
        <begin position="25"/>
        <end position="40"/>
    </location>
</feature>
<evidence type="ECO:0000256" key="5">
    <source>
        <dbReference type="SAM" id="MobiDB-lite"/>
    </source>
</evidence>
<dbReference type="PANTHER" id="PTHR21337">
    <property type="entry name" value="PHOSPHO-2-DEHYDRO-3-DEOXYHEPTONATE ALDOLASE 1, 2"/>
    <property type="match status" value="1"/>
</dbReference>
<feature type="binding site" evidence="3">
    <location>
        <position position="341"/>
    </location>
    <ligand>
        <name>phosphoenolpyruvate</name>
        <dbReference type="ChEBI" id="CHEBI:58702"/>
    </ligand>
</feature>
<evidence type="ECO:0000256" key="1">
    <source>
        <dbReference type="ARBA" id="ARBA00008911"/>
    </source>
</evidence>